<name>A0ABD3GYW9_9MARC</name>
<dbReference type="AlphaFoldDB" id="A0ABD3GYW9"/>
<protein>
    <submittedName>
        <fullName evidence="1">Uncharacterized protein</fullName>
    </submittedName>
</protein>
<sequence>MRLIIRTALAKRSCRGRSAHAALLRVAYLAVRGRGSTSRPHSQHGSSRAALLPQEKLWHYYGPEQIAVASCTAAEMDLHIAAKKDELALVEEQLVDARRQADEVTQPLTR</sequence>
<accession>A0ABD3GYW9</accession>
<proteinExistence type="predicted"/>
<reference evidence="1 2" key="1">
    <citation type="submission" date="2024-09" db="EMBL/GenBank/DDBJ databases">
        <title>Chromosome-scale assembly of Riccia sorocarpa.</title>
        <authorList>
            <person name="Paukszto L."/>
        </authorList>
    </citation>
    <scope>NUCLEOTIDE SEQUENCE [LARGE SCALE GENOMIC DNA]</scope>
    <source>
        <strain evidence="1">LP-2024</strain>
        <tissue evidence="1">Aerial parts of the thallus</tissue>
    </source>
</reference>
<gene>
    <name evidence="1" type="ORF">R1sor_002335</name>
</gene>
<dbReference type="Proteomes" id="UP001633002">
    <property type="component" value="Unassembled WGS sequence"/>
</dbReference>
<organism evidence="1 2">
    <name type="scientific">Riccia sorocarpa</name>
    <dbReference type="NCBI Taxonomy" id="122646"/>
    <lineage>
        <taxon>Eukaryota</taxon>
        <taxon>Viridiplantae</taxon>
        <taxon>Streptophyta</taxon>
        <taxon>Embryophyta</taxon>
        <taxon>Marchantiophyta</taxon>
        <taxon>Marchantiopsida</taxon>
        <taxon>Marchantiidae</taxon>
        <taxon>Marchantiales</taxon>
        <taxon>Ricciaceae</taxon>
        <taxon>Riccia</taxon>
    </lineage>
</organism>
<comment type="caution">
    <text evidence="1">The sequence shown here is derived from an EMBL/GenBank/DDBJ whole genome shotgun (WGS) entry which is preliminary data.</text>
</comment>
<keyword evidence="2" id="KW-1185">Reference proteome</keyword>
<evidence type="ECO:0000313" key="2">
    <source>
        <dbReference type="Proteomes" id="UP001633002"/>
    </source>
</evidence>
<evidence type="ECO:0000313" key="1">
    <source>
        <dbReference type="EMBL" id="KAL3684313.1"/>
    </source>
</evidence>
<dbReference type="EMBL" id="JBJQOH010000006">
    <property type="protein sequence ID" value="KAL3684313.1"/>
    <property type="molecule type" value="Genomic_DNA"/>
</dbReference>